<evidence type="ECO:0000256" key="3">
    <source>
        <dbReference type="ARBA" id="ARBA00022833"/>
    </source>
</evidence>
<dbReference type="STRING" id="230819.A0A5C3KSD4"/>
<keyword evidence="2 4" id="KW-0863">Zinc-finger</keyword>
<feature type="compositionally biased region" description="Polar residues" evidence="5">
    <location>
        <begin position="332"/>
        <end position="341"/>
    </location>
</feature>
<dbReference type="InterPro" id="IPR013087">
    <property type="entry name" value="Znf_C2H2_type"/>
</dbReference>
<dbReference type="InterPro" id="IPR000467">
    <property type="entry name" value="G_patch_dom"/>
</dbReference>
<dbReference type="SMART" id="SM00443">
    <property type="entry name" value="G_patch"/>
    <property type="match status" value="1"/>
</dbReference>
<evidence type="ECO:0000313" key="9">
    <source>
        <dbReference type="Proteomes" id="UP000307440"/>
    </source>
</evidence>
<dbReference type="PANTHER" id="PTHR47251:SF1">
    <property type="entry name" value="FINGER DOMAIN PROTEIN, PUTATIVE (AFU_ORTHOLOGUE AFUA_3G04180)-RELATED"/>
    <property type="match status" value="1"/>
</dbReference>
<dbReference type="Proteomes" id="UP000307440">
    <property type="component" value="Unassembled WGS sequence"/>
</dbReference>
<feature type="compositionally biased region" description="Acidic residues" evidence="5">
    <location>
        <begin position="34"/>
        <end position="44"/>
    </location>
</feature>
<reference evidence="8 9" key="1">
    <citation type="journal article" date="2019" name="Nat. Ecol. Evol.">
        <title>Megaphylogeny resolves global patterns of mushroom evolution.</title>
        <authorList>
            <person name="Varga T."/>
            <person name="Krizsan K."/>
            <person name="Foldi C."/>
            <person name="Dima B."/>
            <person name="Sanchez-Garcia M."/>
            <person name="Sanchez-Ramirez S."/>
            <person name="Szollosi G.J."/>
            <person name="Szarkandi J.G."/>
            <person name="Papp V."/>
            <person name="Albert L."/>
            <person name="Andreopoulos W."/>
            <person name="Angelini C."/>
            <person name="Antonin V."/>
            <person name="Barry K.W."/>
            <person name="Bougher N.L."/>
            <person name="Buchanan P."/>
            <person name="Buyck B."/>
            <person name="Bense V."/>
            <person name="Catcheside P."/>
            <person name="Chovatia M."/>
            <person name="Cooper J."/>
            <person name="Damon W."/>
            <person name="Desjardin D."/>
            <person name="Finy P."/>
            <person name="Geml J."/>
            <person name="Haridas S."/>
            <person name="Hughes K."/>
            <person name="Justo A."/>
            <person name="Karasinski D."/>
            <person name="Kautmanova I."/>
            <person name="Kiss B."/>
            <person name="Kocsube S."/>
            <person name="Kotiranta H."/>
            <person name="LaButti K.M."/>
            <person name="Lechner B.E."/>
            <person name="Liimatainen K."/>
            <person name="Lipzen A."/>
            <person name="Lukacs Z."/>
            <person name="Mihaltcheva S."/>
            <person name="Morgado L.N."/>
            <person name="Niskanen T."/>
            <person name="Noordeloos M.E."/>
            <person name="Ohm R.A."/>
            <person name="Ortiz-Santana B."/>
            <person name="Ovrebo C."/>
            <person name="Racz N."/>
            <person name="Riley R."/>
            <person name="Savchenko A."/>
            <person name="Shiryaev A."/>
            <person name="Soop K."/>
            <person name="Spirin V."/>
            <person name="Szebenyi C."/>
            <person name="Tomsovsky M."/>
            <person name="Tulloss R.E."/>
            <person name="Uehling J."/>
            <person name="Grigoriev I.V."/>
            <person name="Vagvolgyi C."/>
            <person name="Papp T."/>
            <person name="Martin F.M."/>
            <person name="Miettinen O."/>
            <person name="Hibbett D.S."/>
            <person name="Nagy L.G."/>
        </authorList>
    </citation>
    <scope>NUCLEOTIDE SEQUENCE [LARGE SCALE GENOMIC DNA]</scope>
    <source>
        <strain evidence="8 9">CBS 121175</strain>
    </source>
</reference>
<sequence length="400" mass="43807">MSEKTIARWNAIPLARQELEPSPTLKRPRPQQEDASDGEDDDDNVSLVSRSPSPPSPGTMDVDKYDEYIHRPAREVITVDTRIRSENKGFALLQKMGWTEGRPLGLSEDGRVDPIPFRMKSDSTGIGKLTQDVEMMELTVSQRRELDSEKQQKENEDQRRTREEAVARKAAVEEEISITLKAFYCSLCDKQFKNVAQYDEHTNSYAHHHKARMKDMQTNARPAKEDADKRREKERRREEKELRKIAAAAGMKMPKVAPSTNLAPVASTSSLPSTSDMAPKKSGWATVGAAPSQSGFKKLGWAAVGSSSSDSPPIASTSSSWSSGSTATSAIPSQTSITSAGWASLDASGTSNPSLNDDQPPSPPPSQPSQPAAVPPPQPPSNVPVRSNWQQFKASGRGRR</sequence>
<evidence type="ECO:0000259" key="7">
    <source>
        <dbReference type="PROSITE" id="PS50174"/>
    </source>
</evidence>
<keyword evidence="9" id="KW-1185">Reference proteome</keyword>
<dbReference type="OrthoDB" id="4822at2759"/>
<accession>A0A5C3KSD4</accession>
<evidence type="ECO:0008006" key="10">
    <source>
        <dbReference type="Google" id="ProtNLM"/>
    </source>
</evidence>
<dbReference type="AlphaFoldDB" id="A0A5C3KSD4"/>
<keyword evidence="3" id="KW-0862">Zinc</keyword>
<dbReference type="PANTHER" id="PTHR47251">
    <property type="entry name" value="FINGER DOMAIN PROTEIN, PUTATIVE (AFU_ORTHOLOGUE AFUA_3G04180)-RELATED"/>
    <property type="match status" value="1"/>
</dbReference>
<feature type="region of interest" description="Disordered" evidence="5">
    <location>
        <begin position="257"/>
        <end position="290"/>
    </location>
</feature>
<feature type="region of interest" description="Disordered" evidence="5">
    <location>
        <begin position="1"/>
        <end position="67"/>
    </location>
</feature>
<feature type="compositionally biased region" description="Low complexity" evidence="5">
    <location>
        <begin position="302"/>
        <end position="331"/>
    </location>
</feature>
<organism evidence="8 9">
    <name type="scientific">Coprinopsis marcescibilis</name>
    <name type="common">Agaric fungus</name>
    <name type="synonym">Psathyrella marcescibilis</name>
    <dbReference type="NCBI Taxonomy" id="230819"/>
    <lineage>
        <taxon>Eukaryota</taxon>
        <taxon>Fungi</taxon>
        <taxon>Dikarya</taxon>
        <taxon>Basidiomycota</taxon>
        <taxon>Agaricomycotina</taxon>
        <taxon>Agaricomycetes</taxon>
        <taxon>Agaricomycetidae</taxon>
        <taxon>Agaricales</taxon>
        <taxon>Agaricineae</taxon>
        <taxon>Psathyrellaceae</taxon>
        <taxon>Coprinopsis</taxon>
    </lineage>
</organism>
<feature type="region of interest" description="Disordered" evidence="5">
    <location>
        <begin position="206"/>
        <end position="239"/>
    </location>
</feature>
<dbReference type="SUPFAM" id="SSF57667">
    <property type="entry name" value="beta-beta-alpha zinc fingers"/>
    <property type="match status" value="1"/>
</dbReference>
<dbReference type="Pfam" id="PF01585">
    <property type="entry name" value="G-patch"/>
    <property type="match status" value="1"/>
</dbReference>
<dbReference type="GO" id="GO:0008270">
    <property type="term" value="F:zinc ion binding"/>
    <property type="evidence" value="ECO:0007669"/>
    <property type="project" value="UniProtKB-KW"/>
</dbReference>
<feature type="compositionally biased region" description="Polar residues" evidence="5">
    <location>
        <begin position="258"/>
        <end position="276"/>
    </location>
</feature>
<protein>
    <recommendedName>
        <fullName evidence="10">G-patch domain-containing protein</fullName>
    </recommendedName>
</protein>
<dbReference type="EMBL" id="ML210225">
    <property type="protein sequence ID" value="TFK23115.1"/>
    <property type="molecule type" value="Genomic_DNA"/>
</dbReference>
<evidence type="ECO:0000256" key="2">
    <source>
        <dbReference type="ARBA" id="ARBA00022771"/>
    </source>
</evidence>
<feature type="region of interest" description="Disordered" evidence="5">
    <location>
        <begin position="142"/>
        <end position="164"/>
    </location>
</feature>
<evidence type="ECO:0000313" key="8">
    <source>
        <dbReference type="EMBL" id="TFK23115.1"/>
    </source>
</evidence>
<name>A0A5C3KSD4_COPMA</name>
<feature type="compositionally biased region" description="Basic and acidic residues" evidence="5">
    <location>
        <begin position="222"/>
        <end position="239"/>
    </location>
</feature>
<dbReference type="PROSITE" id="PS00028">
    <property type="entry name" value="ZINC_FINGER_C2H2_1"/>
    <property type="match status" value="1"/>
</dbReference>
<dbReference type="PROSITE" id="PS50157">
    <property type="entry name" value="ZINC_FINGER_C2H2_2"/>
    <property type="match status" value="1"/>
</dbReference>
<evidence type="ECO:0000256" key="1">
    <source>
        <dbReference type="ARBA" id="ARBA00022723"/>
    </source>
</evidence>
<feature type="domain" description="C2H2-type" evidence="6">
    <location>
        <begin position="183"/>
        <end position="212"/>
    </location>
</feature>
<dbReference type="GO" id="GO:0003676">
    <property type="term" value="F:nucleic acid binding"/>
    <property type="evidence" value="ECO:0007669"/>
    <property type="project" value="InterPro"/>
</dbReference>
<gene>
    <name evidence="8" type="ORF">FA15DRAFT_621465</name>
</gene>
<evidence type="ECO:0000256" key="5">
    <source>
        <dbReference type="SAM" id="MobiDB-lite"/>
    </source>
</evidence>
<evidence type="ECO:0000256" key="4">
    <source>
        <dbReference type="PROSITE-ProRule" id="PRU00042"/>
    </source>
</evidence>
<dbReference type="InterPro" id="IPR022755">
    <property type="entry name" value="Znf_C2H2_jaz"/>
</dbReference>
<feature type="domain" description="G-patch" evidence="7">
    <location>
        <begin position="85"/>
        <end position="131"/>
    </location>
</feature>
<evidence type="ECO:0000259" key="6">
    <source>
        <dbReference type="PROSITE" id="PS50157"/>
    </source>
</evidence>
<keyword evidence="1" id="KW-0479">Metal-binding</keyword>
<dbReference type="PROSITE" id="PS50174">
    <property type="entry name" value="G_PATCH"/>
    <property type="match status" value="1"/>
</dbReference>
<feature type="region of interest" description="Disordered" evidence="5">
    <location>
        <begin position="302"/>
        <end position="400"/>
    </location>
</feature>
<feature type="compositionally biased region" description="Pro residues" evidence="5">
    <location>
        <begin position="360"/>
        <end position="382"/>
    </location>
</feature>
<proteinExistence type="predicted"/>
<dbReference type="Pfam" id="PF12171">
    <property type="entry name" value="zf-C2H2_jaz"/>
    <property type="match status" value="1"/>
</dbReference>
<dbReference type="InterPro" id="IPR036236">
    <property type="entry name" value="Znf_C2H2_sf"/>
</dbReference>